<evidence type="ECO:0000313" key="4">
    <source>
        <dbReference type="Proteomes" id="UP000195273"/>
    </source>
</evidence>
<keyword evidence="4" id="KW-1185">Reference proteome</keyword>
<dbReference type="KEGG" id="lvs:LOKVESSMR4R_00505"/>
<proteinExistence type="predicted"/>
<dbReference type="STRING" id="1122181.GCA_000382265_02909"/>
<reference evidence="3 4" key="1">
    <citation type="submission" date="2017-05" db="EMBL/GenBank/DDBJ databases">
        <title>Genome Sequence of Loktanella vestfoldensis Strain SMR4r Isolated from a Culture of the Diatom Skeletonema marinoi.</title>
        <authorList>
            <person name="Topel M."/>
            <person name="Pinder M.I.M."/>
            <person name="Johansson O.N."/>
            <person name="Kourtchenko O."/>
            <person name="Godhe A."/>
            <person name="Clarke A.K."/>
        </authorList>
    </citation>
    <scope>NUCLEOTIDE SEQUENCE [LARGE SCALE GENOMIC DNA]</scope>
    <source>
        <strain evidence="3 4">SMR4r</strain>
    </source>
</reference>
<keyword evidence="2" id="KW-1133">Transmembrane helix</keyword>
<evidence type="ECO:0000256" key="1">
    <source>
        <dbReference type="SAM" id="MobiDB-lite"/>
    </source>
</evidence>
<evidence type="ECO:0000313" key="3">
    <source>
        <dbReference type="EMBL" id="ART99843.1"/>
    </source>
</evidence>
<feature type="transmembrane region" description="Helical" evidence="2">
    <location>
        <begin position="104"/>
        <end position="124"/>
    </location>
</feature>
<gene>
    <name evidence="3" type="ORF">LOKVESSMR4R_00505</name>
</gene>
<dbReference type="EMBL" id="CP021431">
    <property type="protein sequence ID" value="ART99843.1"/>
    <property type="molecule type" value="Genomic_DNA"/>
</dbReference>
<protein>
    <submittedName>
        <fullName evidence="3">Peptidase M48 Ste24p</fullName>
    </submittedName>
</protein>
<feature type="region of interest" description="Disordered" evidence="1">
    <location>
        <begin position="304"/>
        <end position="323"/>
    </location>
</feature>
<keyword evidence="2" id="KW-0472">Membrane</keyword>
<dbReference type="OrthoDB" id="7822309at2"/>
<dbReference type="Proteomes" id="UP000195273">
    <property type="component" value="Chromosome"/>
</dbReference>
<name>A0A1Y0E8B5_9RHOB</name>
<organism evidence="3 4">
    <name type="scientific">Yoonia vestfoldensis</name>
    <dbReference type="NCBI Taxonomy" id="245188"/>
    <lineage>
        <taxon>Bacteria</taxon>
        <taxon>Pseudomonadati</taxon>
        <taxon>Pseudomonadota</taxon>
        <taxon>Alphaproteobacteria</taxon>
        <taxon>Rhodobacterales</taxon>
        <taxon>Paracoccaceae</taxon>
        <taxon>Yoonia</taxon>
    </lineage>
</organism>
<accession>A0A1Y0E8B5</accession>
<dbReference type="AlphaFoldDB" id="A0A1Y0E8B5"/>
<keyword evidence="2" id="KW-0812">Transmembrane</keyword>
<dbReference type="RefSeq" id="WP_087206156.1">
    <property type="nucleotide sequence ID" value="NZ_CP021431.1"/>
</dbReference>
<evidence type="ECO:0000256" key="2">
    <source>
        <dbReference type="SAM" id="Phobius"/>
    </source>
</evidence>
<sequence>MTALDRYVRLESDGLWRPAPDQQRRQVMISFGDATLVIADGVARPLAHWSLPALIRLNPGERPAIYAPDEEASEELEIADDTMIDAIEEVRKALAKARPHPGKLRHWITAGIISVTLALAVFWLPGALMRQTLAIVPPAKRAEIGATILAHIQTRTGPVCRDAAAQAAAGRLASRVFGAGTPLHIVVVPVLDQGALAMPGGLIILDAGLLQAADDPVAVAGYVLASREAVAGRDPLEPVLKEAGLAATFGLLTTGDIPRDILQRHADERLAEPAPQAEAGDLRHAFQRASLPHRPYQILADQRSGTMPDLGRDPLDGQPSAPVLTDSEWISLQNICNR</sequence>